<dbReference type="RefSeq" id="WP_116068883.1">
    <property type="nucleotide sequence ID" value="NZ_BONB01000014.1"/>
</dbReference>
<gene>
    <name evidence="1" type="ORF">DFJ67_3434</name>
</gene>
<dbReference type="InterPro" id="IPR001387">
    <property type="entry name" value="Cro/C1-type_HTH"/>
</dbReference>
<organism evidence="1 2">
    <name type="scientific">Asanoa ferruginea</name>
    <dbReference type="NCBI Taxonomy" id="53367"/>
    <lineage>
        <taxon>Bacteria</taxon>
        <taxon>Bacillati</taxon>
        <taxon>Actinomycetota</taxon>
        <taxon>Actinomycetes</taxon>
        <taxon>Micromonosporales</taxon>
        <taxon>Micromonosporaceae</taxon>
        <taxon>Asanoa</taxon>
    </lineage>
</organism>
<dbReference type="EMBL" id="QUMQ01000001">
    <property type="protein sequence ID" value="REF97436.1"/>
    <property type="molecule type" value="Genomic_DNA"/>
</dbReference>
<name>A0A3D9ZJ23_9ACTN</name>
<dbReference type="OrthoDB" id="3690688at2"/>
<evidence type="ECO:0008006" key="3">
    <source>
        <dbReference type="Google" id="ProtNLM"/>
    </source>
</evidence>
<dbReference type="Proteomes" id="UP000256913">
    <property type="component" value="Unassembled WGS sequence"/>
</dbReference>
<dbReference type="CDD" id="cd00093">
    <property type="entry name" value="HTH_XRE"/>
    <property type="match status" value="1"/>
</dbReference>
<dbReference type="AlphaFoldDB" id="A0A3D9ZJ23"/>
<keyword evidence="2" id="KW-1185">Reference proteome</keyword>
<proteinExistence type="predicted"/>
<evidence type="ECO:0000313" key="2">
    <source>
        <dbReference type="Proteomes" id="UP000256913"/>
    </source>
</evidence>
<accession>A0A3D9ZJ23</accession>
<protein>
    <recommendedName>
        <fullName evidence="3">Helix-turn-helix protein</fullName>
    </recommendedName>
</protein>
<reference evidence="1 2" key="1">
    <citation type="submission" date="2018-08" db="EMBL/GenBank/DDBJ databases">
        <title>Sequencing the genomes of 1000 actinobacteria strains.</title>
        <authorList>
            <person name="Klenk H.-P."/>
        </authorList>
    </citation>
    <scope>NUCLEOTIDE SEQUENCE [LARGE SCALE GENOMIC DNA]</scope>
    <source>
        <strain evidence="1 2">DSM 44099</strain>
    </source>
</reference>
<comment type="caution">
    <text evidence="1">The sequence shown here is derived from an EMBL/GenBank/DDBJ whole genome shotgun (WGS) entry which is preliminary data.</text>
</comment>
<evidence type="ECO:0000313" key="1">
    <source>
        <dbReference type="EMBL" id="REF97436.1"/>
    </source>
</evidence>
<sequence>MRVAMTLDSVLYTGPFHRALRKAIRESGLTLDRVRAHLARRGISIGLSSLSDWQTGRSRPSAAHTVAALEEVLGLAPDALARLLDCAGSRVRLADIGPVAELLDVVPDSRPGDLELVSTQHRVHVDDAGQFTHMFVRTAIRALRDGVDRYVARFYGDRGCDPHQVRTRPLRNCRLGRRLVHRSAPAMVYEVVFEQALRAGDTWVFETQLADPGAGVCSEFAFGFRYPAEQCLLEVQFHPGALPASTRAFSQFDLNDRRHGIGDLTVSRHHAVHLIASGVDSGVLGIEWDWRAL</sequence>